<keyword evidence="3" id="KW-0472">Membrane</keyword>
<keyword evidence="2 7" id="KW-0732">Signal</keyword>
<proteinExistence type="predicted"/>
<protein>
    <submittedName>
        <fullName evidence="8">Extracellular solute-binding protein</fullName>
    </submittedName>
</protein>
<keyword evidence="4" id="KW-0564">Palmitate</keyword>
<name>A0A430JBB9_9BACL</name>
<dbReference type="RefSeq" id="WP_126142583.1">
    <property type="nucleotide sequence ID" value="NZ_RXHU01000054.1"/>
</dbReference>
<dbReference type="PANTHER" id="PTHR43649">
    <property type="entry name" value="ARABINOSE-BINDING PROTEIN-RELATED"/>
    <property type="match status" value="1"/>
</dbReference>
<feature type="compositionally biased region" description="Polar residues" evidence="6">
    <location>
        <begin position="27"/>
        <end position="41"/>
    </location>
</feature>
<sequence>MKTMKALIALTVVSALAAACSDKPAQQGAQETAQSTSTGQNASASPASPAAAKTDPYKLPNPVEITTFKGVTPGAKLPSGDTVEDNQYTRYIKDKTNISFKLLWYASGQDYTQKLKLAVASNDLPDMMLVDEQTFLSLAEAGQLEDLTKVYDAYAAPLTKELYASTQNKALDKAKYGGKLLAIPNISVQADSVSMVWVRKDWLDKLGLQPPKTMDDLVNVAKAFVEKDPDGNGKADTIGMTGSDTALSMPGKASFHNFKPIFEAYNAFPSNWIKDKSGSVVYGSIQPETKEALAKLRDMYAAGLIDKEFALRKDLNAPVVSGQAGIFLGPWWAGGMLMDTYTNNPKANFIPLLLPDAKGKVNNLMVPVSNTFLVMKKGVKTPEAAVVYANTFIAAQRKTDPDALKLDFTIDATYWPIGNATFDYADAVERKADMLKKALTGETKPESLTPEVKVLYDYAKQDQANPRGDLKVWKSYYGYTEPAEVLKQPRSNIYSEFTATTKTMDRKWANLQKLESETFFKIVMGQQPLDSFDKFVTDWKSQGGDDITKEVRDEISKK</sequence>
<keyword evidence="1" id="KW-1003">Cell membrane</keyword>
<evidence type="ECO:0000256" key="5">
    <source>
        <dbReference type="ARBA" id="ARBA00023288"/>
    </source>
</evidence>
<reference evidence="8 9" key="1">
    <citation type="submission" date="2018-12" db="EMBL/GenBank/DDBJ databases">
        <title>Bacillus ochoae sp. nov., Paenibacillus whitsoniae sp. nov., Paenibacillus spiritus sp. nov. Isolated from the Mars Exploration Rover during spacecraft assembly.</title>
        <authorList>
            <person name="Seuylemezian A."/>
            <person name="Vaishampayan P."/>
        </authorList>
    </citation>
    <scope>NUCLEOTIDE SEQUENCE [LARGE SCALE GENOMIC DNA]</scope>
    <source>
        <strain evidence="8 9">MER 54</strain>
    </source>
</reference>
<evidence type="ECO:0000313" key="9">
    <source>
        <dbReference type="Proteomes" id="UP000276128"/>
    </source>
</evidence>
<dbReference type="InterPro" id="IPR006059">
    <property type="entry name" value="SBP"/>
</dbReference>
<dbReference type="EMBL" id="RXHU01000054">
    <property type="protein sequence ID" value="RTE08282.1"/>
    <property type="molecule type" value="Genomic_DNA"/>
</dbReference>
<dbReference type="OrthoDB" id="9787283at2"/>
<dbReference type="Proteomes" id="UP000276128">
    <property type="component" value="Unassembled WGS sequence"/>
</dbReference>
<dbReference type="PANTHER" id="PTHR43649:SF33">
    <property type="entry name" value="POLYGALACTURONAN_RHAMNOGALACTURONAN-BINDING PROTEIN YTCQ"/>
    <property type="match status" value="1"/>
</dbReference>
<evidence type="ECO:0000256" key="7">
    <source>
        <dbReference type="SAM" id="SignalP"/>
    </source>
</evidence>
<evidence type="ECO:0000256" key="3">
    <source>
        <dbReference type="ARBA" id="ARBA00023136"/>
    </source>
</evidence>
<dbReference type="AlphaFoldDB" id="A0A430JBB9"/>
<dbReference type="Pfam" id="PF01547">
    <property type="entry name" value="SBP_bac_1"/>
    <property type="match status" value="1"/>
</dbReference>
<feature type="signal peptide" evidence="7">
    <location>
        <begin position="1"/>
        <end position="17"/>
    </location>
</feature>
<feature type="compositionally biased region" description="Low complexity" evidence="6">
    <location>
        <begin position="42"/>
        <end position="52"/>
    </location>
</feature>
<gene>
    <name evidence="8" type="ORF">EJQ19_17810</name>
</gene>
<evidence type="ECO:0000256" key="4">
    <source>
        <dbReference type="ARBA" id="ARBA00023139"/>
    </source>
</evidence>
<dbReference type="SUPFAM" id="SSF53850">
    <property type="entry name" value="Periplasmic binding protein-like II"/>
    <property type="match status" value="1"/>
</dbReference>
<dbReference type="InterPro" id="IPR050490">
    <property type="entry name" value="Bact_solute-bd_prot1"/>
</dbReference>
<feature type="chain" id="PRO_5038537568" evidence="7">
    <location>
        <begin position="18"/>
        <end position="558"/>
    </location>
</feature>
<accession>A0A430JBB9</accession>
<keyword evidence="5" id="KW-0449">Lipoprotein</keyword>
<evidence type="ECO:0000256" key="2">
    <source>
        <dbReference type="ARBA" id="ARBA00022729"/>
    </source>
</evidence>
<comment type="caution">
    <text evidence="8">The sequence shown here is derived from an EMBL/GenBank/DDBJ whole genome shotgun (WGS) entry which is preliminary data.</text>
</comment>
<dbReference type="Gene3D" id="3.40.190.10">
    <property type="entry name" value="Periplasmic binding protein-like II"/>
    <property type="match status" value="2"/>
</dbReference>
<keyword evidence="9" id="KW-1185">Reference proteome</keyword>
<dbReference type="PROSITE" id="PS51257">
    <property type="entry name" value="PROKAR_LIPOPROTEIN"/>
    <property type="match status" value="1"/>
</dbReference>
<dbReference type="CDD" id="cd13580">
    <property type="entry name" value="PBP2_AlgQ_like_1"/>
    <property type="match status" value="1"/>
</dbReference>
<evidence type="ECO:0000256" key="6">
    <source>
        <dbReference type="SAM" id="MobiDB-lite"/>
    </source>
</evidence>
<evidence type="ECO:0000256" key="1">
    <source>
        <dbReference type="ARBA" id="ARBA00022475"/>
    </source>
</evidence>
<organism evidence="8 9">
    <name type="scientific">Paenibacillus whitsoniae</name>
    <dbReference type="NCBI Taxonomy" id="2496558"/>
    <lineage>
        <taxon>Bacteria</taxon>
        <taxon>Bacillati</taxon>
        <taxon>Bacillota</taxon>
        <taxon>Bacilli</taxon>
        <taxon>Bacillales</taxon>
        <taxon>Paenibacillaceae</taxon>
        <taxon>Paenibacillus</taxon>
    </lineage>
</organism>
<feature type="region of interest" description="Disordered" evidence="6">
    <location>
        <begin position="27"/>
        <end position="59"/>
    </location>
</feature>
<evidence type="ECO:0000313" key="8">
    <source>
        <dbReference type="EMBL" id="RTE08282.1"/>
    </source>
</evidence>